<protein>
    <submittedName>
        <fullName evidence="3">Heterokaryon incompatibility protein-domain-containing protein</fullName>
    </submittedName>
</protein>
<proteinExistence type="predicted"/>
<gene>
    <name evidence="3" type="ORF">B0H67DRAFT_239288</name>
</gene>
<sequence length="420" mass="47287">MDECLSSHSGCPGKPSAPPPTSLLDVAPRHGEAQMISLVQTRDWPQRDFSKWATLSYSWGGDQPHKTTRQTLSRHLGGIALADMPQTIQDAVAVCRRLGIPYLWIDSLCIIQQDTEDLHHELAQMPQIYQSSLVTIYAASSHAVTEGFLQKRHLWYRKFPPIRLRAQGIAPGAVAAEFSSLILSESIRSDCTYQEMDSARFLEPLDERAWAYQERMLSPRTLVYSSRELSWQCRSAVLRAGNERRWTWPYRFAKPCTPGQATPPWEDFVKEYSRCLLSEEPDKLTAMAAIAEFYQREHSKTYIAGLWKEDLPLALCWLVSANYVKARPEEYRAPSWSWAAIDGQVDLKPMNSFKGKAEILEATTTPRSEVAPLTGVTGGSMTVRGELVWTTLRINVHGAKEAIFARATVGSLGRDGRDLN</sequence>
<evidence type="ECO:0000259" key="2">
    <source>
        <dbReference type="Pfam" id="PF06985"/>
    </source>
</evidence>
<dbReference type="EMBL" id="JAUKUA010000004">
    <property type="protein sequence ID" value="KAK0715364.1"/>
    <property type="molecule type" value="Genomic_DNA"/>
</dbReference>
<dbReference type="PANTHER" id="PTHR33112">
    <property type="entry name" value="DOMAIN PROTEIN, PUTATIVE-RELATED"/>
    <property type="match status" value="1"/>
</dbReference>
<organism evidence="3 4">
    <name type="scientific">Lasiosphaeris hirsuta</name>
    <dbReference type="NCBI Taxonomy" id="260670"/>
    <lineage>
        <taxon>Eukaryota</taxon>
        <taxon>Fungi</taxon>
        <taxon>Dikarya</taxon>
        <taxon>Ascomycota</taxon>
        <taxon>Pezizomycotina</taxon>
        <taxon>Sordariomycetes</taxon>
        <taxon>Sordariomycetidae</taxon>
        <taxon>Sordariales</taxon>
        <taxon>Lasiosphaeriaceae</taxon>
        <taxon>Lasiosphaeris</taxon>
    </lineage>
</organism>
<name>A0AA40AGG8_9PEZI</name>
<dbReference type="Pfam" id="PF06985">
    <property type="entry name" value="HET"/>
    <property type="match status" value="1"/>
</dbReference>
<accession>A0AA40AGG8</accession>
<dbReference type="InterPro" id="IPR010730">
    <property type="entry name" value="HET"/>
</dbReference>
<dbReference type="Proteomes" id="UP001172102">
    <property type="component" value="Unassembled WGS sequence"/>
</dbReference>
<reference evidence="3" key="1">
    <citation type="submission" date="2023-06" db="EMBL/GenBank/DDBJ databases">
        <title>Genome-scale phylogeny and comparative genomics of the fungal order Sordariales.</title>
        <authorList>
            <consortium name="Lawrence Berkeley National Laboratory"/>
            <person name="Hensen N."/>
            <person name="Bonometti L."/>
            <person name="Westerberg I."/>
            <person name="Brannstrom I.O."/>
            <person name="Guillou S."/>
            <person name="Cros-Aarteil S."/>
            <person name="Calhoun S."/>
            <person name="Haridas S."/>
            <person name="Kuo A."/>
            <person name="Mondo S."/>
            <person name="Pangilinan J."/>
            <person name="Riley R."/>
            <person name="Labutti K."/>
            <person name="Andreopoulos B."/>
            <person name="Lipzen A."/>
            <person name="Chen C."/>
            <person name="Yanf M."/>
            <person name="Daum C."/>
            <person name="Ng V."/>
            <person name="Clum A."/>
            <person name="Steindorff A."/>
            <person name="Ohm R."/>
            <person name="Martin F."/>
            <person name="Silar P."/>
            <person name="Natvig D."/>
            <person name="Lalanne C."/>
            <person name="Gautier V."/>
            <person name="Ament-Velasquez S.L."/>
            <person name="Kruys A."/>
            <person name="Hutchinson M.I."/>
            <person name="Powell A.J."/>
            <person name="Barry K."/>
            <person name="Miller A.N."/>
            <person name="Grigoriev I.V."/>
            <person name="Debuchy R."/>
            <person name="Gladieux P."/>
            <person name="Thoren M.H."/>
            <person name="Johannesson H."/>
        </authorList>
    </citation>
    <scope>NUCLEOTIDE SEQUENCE</scope>
    <source>
        <strain evidence="3">SMH4607-1</strain>
    </source>
</reference>
<evidence type="ECO:0000256" key="1">
    <source>
        <dbReference type="SAM" id="MobiDB-lite"/>
    </source>
</evidence>
<evidence type="ECO:0000313" key="3">
    <source>
        <dbReference type="EMBL" id="KAK0715364.1"/>
    </source>
</evidence>
<dbReference type="PANTHER" id="PTHR33112:SF8">
    <property type="entry name" value="HETEROKARYON INCOMPATIBILITY DOMAIN-CONTAINING PROTEIN"/>
    <property type="match status" value="1"/>
</dbReference>
<comment type="caution">
    <text evidence="3">The sequence shown here is derived from an EMBL/GenBank/DDBJ whole genome shotgun (WGS) entry which is preliminary data.</text>
</comment>
<evidence type="ECO:0000313" key="4">
    <source>
        <dbReference type="Proteomes" id="UP001172102"/>
    </source>
</evidence>
<dbReference type="AlphaFoldDB" id="A0AA40AGG8"/>
<feature type="domain" description="Heterokaryon incompatibility" evidence="2">
    <location>
        <begin position="52"/>
        <end position="214"/>
    </location>
</feature>
<keyword evidence="4" id="KW-1185">Reference proteome</keyword>
<feature type="region of interest" description="Disordered" evidence="1">
    <location>
        <begin position="1"/>
        <end position="24"/>
    </location>
</feature>